<dbReference type="Gene3D" id="3.10.180.10">
    <property type="entry name" value="2,3-Dihydroxybiphenyl 1,2-Dioxygenase, domain 1"/>
    <property type="match status" value="1"/>
</dbReference>
<dbReference type="SUPFAM" id="SSF54593">
    <property type="entry name" value="Glyoxalase/Bleomycin resistance protein/Dihydroxybiphenyl dioxygenase"/>
    <property type="match status" value="1"/>
</dbReference>
<dbReference type="InterPro" id="IPR051332">
    <property type="entry name" value="Fosfomycin_Res_Enzymes"/>
</dbReference>
<feature type="domain" description="VOC" evidence="1">
    <location>
        <begin position="2"/>
        <end position="126"/>
    </location>
</feature>
<proteinExistence type="predicted"/>
<accession>A0ABN0RGY7</accession>
<gene>
    <name evidence="2" type="ORF">MFLO_04595</name>
</gene>
<evidence type="ECO:0000259" key="1">
    <source>
        <dbReference type="PROSITE" id="PS51819"/>
    </source>
</evidence>
<evidence type="ECO:0000313" key="2">
    <source>
        <dbReference type="EMBL" id="EUJ33184.1"/>
    </source>
</evidence>
<comment type="caution">
    <text evidence="2">The sequence shown here is derived from an EMBL/GenBank/DDBJ whole genome shotgun (WGS) entry which is preliminary data.</text>
</comment>
<organism evidence="2 3">
    <name type="scientific">Listeria floridensis FSL S10-1187</name>
    <dbReference type="NCBI Taxonomy" id="1265817"/>
    <lineage>
        <taxon>Bacteria</taxon>
        <taxon>Bacillati</taxon>
        <taxon>Bacillota</taxon>
        <taxon>Bacilli</taxon>
        <taxon>Bacillales</taxon>
        <taxon>Listeriaceae</taxon>
        <taxon>Listeria</taxon>
    </lineage>
</organism>
<sequence length="126" mass="14493">MKIEHMALWTKDLNRMKEFYERYFNASASERYDNKQKGFSSYFLTFESGSRLEIMTRTDITTSPAGEHFGYAHLAFSVGSKEQVDQVTETFRKDGFEIAGEPRTTGDGYYESVVRDSDGNLIEITI</sequence>
<dbReference type="InterPro" id="IPR037523">
    <property type="entry name" value="VOC_core"/>
</dbReference>
<dbReference type="RefSeq" id="WP_036096564.1">
    <property type="nucleotide sequence ID" value="NZ_AODF01000007.1"/>
</dbReference>
<dbReference type="Pfam" id="PF00903">
    <property type="entry name" value="Glyoxalase"/>
    <property type="match status" value="1"/>
</dbReference>
<name>A0ABN0RGY7_9LIST</name>
<dbReference type="PANTHER" id="PTHR36113:SF1">
    <property type="entry name" value="GLYOXALASE_BLEOMYCIN RESISTANCE PROTEIN_DIOXYGENASE"/>
    <property type="match status" value="1"/>
</dbReference>
<dbReference type="InterPro" id="IPR004360">
    <property type="entry name" value="Glyas_Fos-R_dOase_dom"/>
</dbReference>
<reference evidence="2 3" key="1">
    <citation type="journal article" date="2014" name="Int. J. Syst. Evol. Microbiol.">
        <title>Listeria floridensis sp. nov., Listeria aquatica sp. nov., Listeria cornellensis sp. nov., Listeria riparia sp. nov. and Listeria grandensis sp. nov., from agricultural and natural environments.</title>
        <authorList>
            <person name="den Bakker H.C."/>
            <person name="Warchocki S."/>
            <person name="Wright E.M."/>
            <person name="Allred A.F."/>
            <person name="Ahlstrom C."/>
            <person name="Manuel C.S."/>
            <person name="Stasiewicz M.J."/>
            <person name="Burrell A."/>
            <person name="Roof S."/>
            <person name="Strawn L."/>
            <person name="Fortes E.D."/>
            <person name="Nightingale K.K."/>
            <person name="Kephart D."/>
            <person name="Wiedmann M."/>
        </authorList>
    </citation>
    <scope>NUCLEOTIDE SEQUENCE [LARGE SCALE GENOMIC DNA]</scope>
    <source>
        <strain evidence="2 3">FSL S10-1187</strain>
    </source>
</reference>
<protein>
    <submittedName>
        <fullName evidence="2">Glyoxalase</fullName>
    </submittedName>
</protein>
<evidence type="ECO:0000313" key="3">
    <source>
        <dbReference type="Proteomes" id="UP000019249"/>
    </source>
</evidence>
<keyword evidence="3" id="KW-1185">Reference proteome</keyword>
<dbReference type="InterPro" id="IPR029068">
    <property type="entry name" value="Glyas_Bleomycin-R_OHBP_Dase"/>
</dbReference>
<dbReference type="Proteomes" id="UP000019249">
    <property type="component" value="Unassembled WGS sequence"/>
</dbReference>
<dbReference type="EMBL" id="AODF01000007">
    <property type="protein sequence ID" value="EUJ33184.1"/>
    <property type="molecule type" value="Genomic_DNA"/>
</dbReference>
<dbReference type="PANTHER" id="PTHR36113">
    <property type="entry name" value="LYASE, PUTATIVE-RELATED-RELATED"/>
    <property type="match status" value="1"/>
</dbReference>
<dbReference type="PROSITE" id="PS51819">
    <property type="entry name" value="VOC"/>
    <property type="match status" value="1"/>
</dbReference>